<dbReference type="EMBL" id="JAZDQT010000002">
    <property type="protein sequence ID" value="MEE1945522.1"/>
    <property type="molecule type" value="Genomic_DNA"/>
</dbReference>
<comment type="caution">
    <text evidence="2">The sequence shown here is derived from an EMBL/GenBank/DDBJ whole genome shotgun (WGS) entry which is preliminary data.</text>
</comment>
<name>A0ABU7I7T2_9SPHI</name>
<accession>A0ABU7I7T2</accession>
<dbReference type="Proteomes" id="UP001336835">
    <property type="component" value="Unassembled WGS sequence"/>
</dbReference>
<keyword evidence="3" id="KW-1185">Reference proteome</keyword>
<evidence type="ECO:0000256" key="1">
    <source>
        <dbReference type="SAM" id="SignalP"/>
    </source>
</evidence>
<proteinExistence type="predicted"/>
<evidence type="ECO:0000313" key="2">
    <source>
        <dbReference type="EMBL" id="MEE1945522.1"/>
    </source>
</evidence>
<dbReference type="Gene3D" id="2.180.10.10">
    <property type="entry name" value="RHS repeat-associated core"/>
    <property type="match status" value="1"/>
</dbReference>
<dbReference type="PROSITE" id="PS51257">
    <property type="entry name" value="PROKAR_LIPOPROTEIN"/>
    <property type="match status" value="1"/>
</dbReference>
<keyword evidence="1" id="KW-0732">Signal</keyword>
<reference evidence="2 3" key="1">
    <citation type="submission" date="2024-01" db="EMBL/GenBank/DDBJ databases">
        <title>Pedobacter sp. nov., isolated from fresh soil.</title>
        <authorList>
            <person name="Le N.T.T."/>
        </authorList>
    </citation>
    <scope>NUCLEOTIDE SEQUENCE [LARGE SCALE GENOMIC DNA]</scope>
    <source>
        <strain evidence="2 3">KR3-3</strain>
    </source>
</reference>
<organism evidence="2 3">
    <name type="scientific">Pedobacter albus</name>
    <dbReference type="NCBI Taxonomy" id="3113905"/>
    <lineage>
        <taxon>Bacteria</taxon>
        <taxon>Pseudomonadati</taxon>
        <taxon>Bacteroidota</taxon>
        <taxon>Sphingobacteriia</taxon>
        <taxon>Sphingobacteriales</taxon>
        <taxon>Sphingobacteriaceae</taxon>
        <taxon>Pedobacter</taxon>
    </lineage>
</organism>
<evidence type="ECO:0008006" key="4">
    <source>
        <dbReference type="Google" id="ProtNLM"/>
    </source>
</evidence>
<gene>
    <name evidence="2" type="ORF">VRU48_10405</name>
</gene>
<protein>
    <recommendedName>
        <fullName evidence="4">YD repeat-containing protein</fullName>
    </recommendedName>
</protein>
<dbReference type="RefSeq" id="WP_330107875.1">
    <property type="nucleotide sequence ID" value="NZ_JAZDQT010000002.1"/>
</dbReference>
<sequence length="253" mass="28664">MRLLYIKLLPFLLLLTLISCSKKDPKPEQQGDQKLTKIVNVDLTTGAETALWEFTYNQNSQISTIVGGDGRFVLTYDANGKLSGIAKAYNFDNLTSISSFEYDGKGRPVKQTEVMKYPNSPNVVTTINTFEYDSNNRRTKWVRNSRTYEGVWSGDNMTEWNITENGLRTYSYKNPLYDNKRNPLYDRADVLEIIGFVWAKCKNNSLGETTINPDGSTSTSTIDRTYNALGYPTTATFSTAGKVTSKVKYYYEP</sequence>
<evidence type="ECO:0000313" key="3">
    <source>
        <dbReference type="Proteomes" id="UP001336835"/>
    </source>
</evidence>
<feature type="signal peptide" evidence="1">
    <location>
        <begin position="1"/>
        <end position="22"/>
    </location>
</feature>
<feature type="chain" id="PRO_5046394583" description="YD repeat-containing protein" evidence="1">
    <location>
        <begin position="23"/>
        <end position="253"/>
    </location>
</feature>